<keyword evidence="5" id="KW-0489">Methyltransferase</keyword>
<dbReference type="Gene3D" id="3.10.290.10">
    <property type="entry name" value="RNA-binding S4 domain"/>
    <property type="match status" value="1"/>
</dbReference>
<evidence type="ECO:0000313" key="6">
    <source>
        <dbReference type="Proteomes" id="UP000215332"/>
    </source>
</evidence>
<reference evidence="5 6" key="1">
    <citation type="submission" date="2017-06" db="EMBL/GenBank/DDBJ databases">
        <authorList>
            <consortium name="Pathogen Informatics"/>
        </authorList>
    </citation>
    <scope>NUCLEOTIDE SEQUENCE [LARGE SCALE GENOMIC DNA]</scope>
    <source>
        <strain evidence="5 6">NCTC11865</strain>
    </source>
</reference>
<sequence>MSHGPRGAPMTRLDVELVSRGLVRSRTLAARLIKEGKVRVGGSVVTKPSTPVDAHTPLMAEQEPWVSRGAYKLLGGLDDLDVRVPPLVLDAGASTGGFTQVVLDRGAERVFAIDVGHGQMAPQLAEDPRVVMREGLNLRDLTLDDLDGQPVDLVVGDVSFISLTMLLEPLSAATHDASQMLLLVKPQFEVGRKDLGARGVVTDPMLQARAVDTVVSQASALGWTLMGTAPSRITGQDGNREFFVHVVRST</sequence>
<evidence type="ECO:0000259" key="4">
    <source>
        <dbReference type="SMART" id="SM00363"/>
    </source>
</evidence>
<dbReference type="InterPro" id="IPR047048">
    <property type="entry name" value="TlyA"/>
</dbReference>
<keyword evidence="1 3" id="KW-0694">RNA-binding</keyword>
<organism evidence="5 6">
    <name type="scientific">Cutibacterium granulosum</name>
    <dbReference type="NCBI Taxonomy" id="33011"/>
    <lineage>
        <taxon>Bacteria</taxon>
        <taxon>Bacillati</taxon>
        <taxon>Actinomycetota</taxon>
        <taxon>Actinomycetes</taxon>
        <taxon>Propionibacteriales</taxon>
        <taxon>Propionibacteriaceae</taxon>
        <taxon>Cutibacterium</taxon>
    </lineage>
</organism>
<dbReference type="Pfam" id="PF01728">
    <property type="entry name" value="FtsJ"/>
    <property type="match status" value="1"/>
</dbReference>
<dbReference type="InterPro" id="IPR002942">
    <property type="entry name" value="S4_RNA-bd"/>
</dbReference>
<dbReference type="GO" id="GO:0003723">
    <property type="term" value="F:RNA binding"/>
    <property type="evidence" value="ECO:0007669"/>
    <property type="project" value="UniProtKB-KW"/>
</dbReference>
<dbReference type="EMBL" id="LT906441">
    <property type="protein sequence ID" value="SNV37401.1"/>
    <property type="molecule type" value="Genomic_DNA"/>
</dbReference>
<dbReference type="InterPro" id="IPR002877">
    <property type="entry name" value="RNA_MeTrfase_FtsJ_dom"/>
</dbReference>
<name>A0A239WSC9_9ACTN</name>
<dbReference type="PANTHER" id="PTHR32319:SF0">
    <property type="entry name" value="BACTERIAL HEMOLYSIN-LIKE PROTEIN"/>
    <property type="match status" value="1"/>
</dbReference>
<dbReference type="PIRSF" id="PIRSF005578">
    <property type="entry name" value="TlyA"/>
    <property type="match status" value="1"/>
</dbReference>
<dbReference type="AlphaFoldDB" id="A0A239WSC9"/>
<dbReference type="KEGG" id="cgrn:4412665_01514"/>
<dbReference type="GO" id="GO:0008168">
    <property type="term" value="F:methyltransferase activity"/>
    <property type="evidence" value="ECO:0007669"/>
    <property type="project" value="UniProtKB-KW"/>
</dbReference>
<dbReference type="Pfam" id="PF01479">
    <property type="entry name" value="S4"/>
    <property type="match status" value="1"/>
</dbReference>
<gene>
    <name evidence="5" type="primary">tlyA</name>
    <name evidence="5" type="ORF">SAMEA4412665_01514</name>
</gene>
<dbReference type="NCBIfam" id="TIGR00478">
    <property type="entry name" value="tly"/>
    <property type="match status" value="1"/>
</dbReference>
<dbReference type="GO" id="GO:0032259">
    <property type="term" value="P:methylation"/>
    <property type="evidence" value="ECO:0007669"/>
    <property type="project" value="UniProtKB-KW"/>
</dbReference>
<dbReference type="SUPFAM" id="SSF53335">
    <property type="entry name" value="S-adenosyl-L-methionine-dependent methyltransferases"/>
    <property type="match status" value="1"/>
</dbReference>
<dbReference type="SMART" id="SM00363">
    <property type="entry name" value="S4"/>
    <property type="match status" value="1"/>
</dbReference>
<proteinExistence type="inferred from homology"/>
<evidence type="ECO:0000256" key="1">
    <source>
        <dbReference type="ARBA" id="ARBA00022884"/>
    </source>
</evidence>
<dbReference type="CDD" id="cd02440">
    <property type="entry name" value="AdoMet_MTases"/>
    <property type="match status" value="1"/>
</dbReference>
<dbReference type="InterPro" id="IPR004538">
    <property type="entry name" value="Hemolysin_A/TlyA"/>
</dbReference>
<protein>
    <submittedName>
        <fullName evidence="5">16S/23S rRNA (Cytidine-2'-O)-methyltransferase TlyA</fullName>
        <ecNumber evidence="5">2.1.1.226</ecNumber>
    </submittedName>
</protein>
<keyword evidence="5" id="KW-0808">Transferase</keyword>
<dbReference type="InterPro" id="IPR036986">
    <property type="entry name" value="S4_RNA-bd_sf"/>
</dbReference>
<dbReference type="eggNOG" id="COG1189">
    <property type="taxonomic scope" value="Bacteria"/>
</dbReference>
<evidence type="ECO:0000256" key="3">
    <source>
        <dbReference type="PROSITE-ProRule" id="PRU00182"/>
    </source>
</evidence>
<feature type="domain" description="RNA-binding S4" evidence="4">
    <location>
        <begin position="11"/>
        <end position="72"/>
    </location>
</feature>
<evidence type="ECO:0000313" key="5">
    <source>
        <dbReference type="EMBL" id="SNV37401.1"/>
    </source>
</evidence>
<evidence type="ECO:0000256" key="2">
    <source>
        <dbReference type="ARBA" id="ARBA00029460"/>
    </source>
</evidence>
<comment type="similarity">
    <text evidence="2">Belongs to the TlyA family.</text>
</comment>
<dbReference type="PANTHER" id="PTHR32319">
    <property type="entry name" value="BACTERIAL HEMOLYSIN-LIKE PROTEIN"/>
    <property type="match status" value="1"/>
</dbReference>
<dbReference type="Gene3D" id="3.40.50.150">
    <property type="entry name" value="Vaccinia Virus protein VP39"/>
    <property type="match status" value="1"/>
</dbReference>
<dbReference type="CDD" id="cd00165">
    <property type="entry name" value="S4"/>
    <property type="match status" value="1"/>
</dbReference>
<accession>A0A239WSC9</accession>
<dbReference type="PROSITE" id="PS50889">
    <property type="entry name" value="S4"/>
    <property type="match status" value="1"/>
</dbReference>
<dbReference type="Proteomes" id="UP000215332">
    <property type="component" value="Chromosome 1"/>
</dbReference>
<dbReference type="SUPFAM" id="SSF55174">
    <property type="entry name" value="Alpha-L RNA-binding motif"/>
    <property type="match status" value="1"/>
</dbReference>
<dbReference type="EC" id="2.1.1.226" evidence="5"/>
<dbReference type="InterPro" id="IPR029063">
    <property type="entry name" value="SAM-dependent_MTases_sf"/>
</dbReference>